<organism evidence="2 3">
    <name type="scientific">Alicyclobacillus acidocaldarius subsp. acidocaldarius (strain ATCC 27009 / DSM 446 / BCRC 14685 / JCM 5260 / KCTC 1825 / NBRC 15652 / NCIMB 11725 / NRRL B-14509 / 104-IA)</name>
    <name type="common">Bacillus acidocaldarius</name>
    <dbReference type="NCBI Taxonomy" id="521098"/>
    <lineage>
        <taxon>Bacteria</taxon>
        <taxon>Bacillati</taxon>
        <taxon>Bacillota</taxon>
        <taxon>Bacilli</taxon>
        <taxon>Bacillales</taxon>
        <taxon>Alicyclobacillaceae</taxon>
        <taxon>Alicyclobacillus</taxon>
    </lineage>
</organism>
<evidence type="ECO:0000313" key="3">
    <source>
        <dbReference type="Proteomes" id="UP000001917"/>
    </source>
</evidence>
<dbReference type="SUPFAM" id="SSF110296">
    <property type="entry name" value="Oligoxyloglucan reducing end-specific cellobiohydrolase"/>
    <property type="match status" value="1"/>
</dbReference>
<keyword evidence="3" id="KW-1185">Reference proteome</keyword>
<accession>C8WWR5</accession>
<dbReference type="Proteomes" id="UP000001917">
    <property type="component" value="Chromosome"/>
</dbReference>
<name>C8WWR5_ALIAD</name>
<dbReference type="HOGENOM" id="CLU_660301_0_0_9"/>
<dbReference type="EMBL" id="CP001727">
    <property type="protein sequence ID" value="ACV58537.1"/>
    <property type="molecule type" value="Genomic_DNA"/>
</dbReference>
<reference evidence="2 3" key="2">
    <citation type="journal article" date="2010" name="Stand. Genomic Sci.">
        <title>Complete genome sequence of Alicyclobacillus acidocaldarius type strain (104-IA).</title>
        <authorList>
            <person name="Mavromatis K."/>
            <person name="Sikorski J."/>
            <person name="Lapidus A."/>
            <person name="Glavina Del Rio T."/>
            <person name="Copeland A."/>
            <person name="Tice H."/>
            <person name="Cheng J.F."/>
            <person name="Lucas S."/>
            <person name="Chen F."/>
            <person name="Nolan M."/>
            <person name="Bruce D."/>
            <person name="Goodwin L."/>
            <person name="Pitluck S."/>
            <person name="Ivanova N."/>
            <person name="Ovchinnikova G."/>
            <person name="Pati A."/>
            <person name="Chen A."/>
            <person name="Palaniappan K."/>
            <person name="Land M."/>
            <person name="Hauser L."/>
            <person name="Chang Y.J."/>
            <person name="Jeffries C.D."/>
            <person name="Chain P."/>
            <person name="Meincke L."/>
            <person name="Sims D."/>
            <person name="Chertkov O."/>
            <person name="Han C."/>
            <person name="Brettin T."/>
            <person name="Detter J.C."/>
            <person name="Wahrenburg C."/>
            <person name="Rohde M."/>
            <person name="Pukall R."/>
            <person name="Goker M."/>
            <person name="Bristow J."/>
            <person name="Eisen J.A."/>
            <person name="Markowitz V."/>
            <person name="Hugenholtz P."/>
            <person name="Klenk H.P."/>
            <person name="Kyrpides N.C."/>
        </authorList>
    </citation>
    <scope>NUCLEOTIDE SEQUENCE [LARGE SCALE GENOMIC DNA]</scope>
    <source>
        <strain evidence="3">ATCC 27009 / DSM 446 / BCRC 14685 / JCM 5260 / KCTC 1825 / NBRC 15652 / NCIMB 11725 / NRRL B-14509 / 104-IA</strain>
    </source>
</reference>
<protein>
    <recommendedName>
        <fullName evidence="4">Photosynthesis system II assembly factor Ycf48/Hcf136-like domain-containing protein</fullName>
    </recommendedName>
</protein>
<dbReference type="KEGG" id="aac:Aaci_1515"/>
<evidence type="ECO:0008006" key="4">
    <source>
        <dbReference type="Google" id="ProtNLM"/>
    </source>
</evidence>
<dbReference type="Gene3D" id="2.130.10.10">
    <property type="entry name" value="YVTN repeat-like/Quinoprotein amine dehydrogenase"/>
    <property type="match status" value="1"/>
</dbReference>
<reference evidence="3" key="1">
    <citation type="submission" date="2009-09" db="EMBL/GenBank/DDBJ databases">
        <title>The complete chromosome of Alicyclobacillus acidocaldarius subsp. acidocaldarius DSM 446.</title>
        <authorList>
            <consortium name="US DOE Joint Genome Institute (JGI-PGF)"/>
            <person name="Lucas S."/>
            <person name="Copeland A."/>
            <person name="Lapidus A."/>
            <person name="Glavina del Rio T."/>
            <person name="Dalin E."/>
            <person name="Tice H."/>
            <person name="Bruce D."/>
            <person name="Goodwin L."/>
            <person name="Pitluck S."/>
            <person name="Kyrpides N."/>
            <person name="Mavromatis K."/>
            <person name="Ivanova N."/>
            <person name="Ovchinnikova G."/>
            <person name="Chertkov O."/>
            <person name="Sims D."/>
            <person name="Brettin T."/>
            <person name="Detter J.C."/>
            <person name="Han C."/>
            <person name="Larimer F."/>
            <person name="Land M."/>
            <person name="Hauser L."/>
            <person name="Markowitz V."/>
            <person name="Cheng J.-F."/>
            <person name="Hugenholtz P."/>
            <person name="Woyke T."/>
            <person name="Wu D."/>
            <person name="Pukall R."/>
            <person name="Klenk H.-P."/>
            <person name="Eisen J.A."/>
        </authorList>
    </citation>
    <scope>NUCLEOTIDE SEQUENCE [LARGE SCALE GENOMIC DNA]</scope>
    <source>
        <strain evidence="3">ATCC 27009 / DSM 446 / BCRC 14685 / JCM 5260 / KCTC 1825 / NBRC 15652 / NCIMB 11725 / NRRL B-14509 / 104-IA</strain>
    </source>
</reference>
<dbReference type="eggNOG" id="COG4447">
    <property type="taxonomic scope" value="Bacteria"/>
</dbReference>
<sequence length="421" mass="47294">MKRTVCRIALLTLLCCSLSACGARIASFTGNSHHKAAPVAMDFSIQSFDMSSSFSPIQLSAGSPGTLWVEGYQKNHFVLVRTLNLGIEWQRVRLPMNPPSYSTTASAAANGQSSYPELYVENQRDVWIAWRDIKKSFIWVEYTWNAGVSWRVVSIPVSTEASVVCQLTFINPRTGWLVVESSGASEQSDKWIYQTLNGGNTWHLVYRANSDVPRLLAGTSQHLTFCTVTNGFWLVADPILPGISLYKTTDGGVHWKRIFVSVPAQYANDDTIDVWGPTFSRNSPEDGVFAVTFYTSDVAPTMHLEVFETKDGGVTWRWVKVKNLPSEYGNYILRFFNTSIASLSLNDKIYNTTDGGRTWVLNSDLDHWMTPNSYVLDLEFSSRETMWLIINRKPSQKDANTWLLKKVFGEEGESLENANKG</sequence>
<feature type="chain" id="PRO_5039461632" description="Photosynthesis system II assembly factor Ycf48/Hcf136-like domain-containing protein" evidence="1">
    <location>
        <begin position="23"/>
        <end position="421"/>
    </location>
</feature>
<feature type="signal peptide" evidence="1">
    <location>
        <begin position="1"/>
        <end position="22"/>
    </location>
</feature>
<evidence type="ECO:0000256" key="1">
    <source>
        <dbReference type="SAM" id="SignalP"/>
    </source>
</evidence>
<evidence type="ECO:0000313" key="2">
    <source>
        <dbReference type="EMBL" id="ACV58537.1"/>
    </source>
</evidence>
<dbReference type="InterPro" id="IPR015943">
    <property type="entry name" value="WD40/YVTN_repeat-like_dom_sf"/>
</dbReference>
<dbReference type="AlphaFoldDB" id="C8WWR5"/>
<keyword evidence="1" id="KW-0732">Signal</keyword>
<dbReference type="STRING" id="521098.Aaci_1515"/>
<dbReference type="PROSITE" id="PS51257">
    <property type="entry name" value="PROKAR_LIPOPROTEIN"/>
    <property type="match status" value="1"/>
</dbReference>
<proteinExistence type="predicted"/>
<gene>
    <name evidence="2" type="ordered locus">Aaci_1515</name>
</gene>